<dbReference type="InterPro" id="IPR051540">
    <property type="entry name" value="S-2-haloacid_dehalogenase"/>
</dbReference>
<name>A0A2W1J9P5_9CYAN</name>
<evidence type="ECO:0000313" key="3">
    <source>
        <dbReference type="Proteomes" id="UP000248857"/>
    </source>
</evidence>
<dbReference type="AlphaFoldDB" id="A0A2W1J9P5"/>
<organism evidence="2 3">
    <name type="scientific">Acaryochloris thomasi RCC1774</name>
    <dbReference type="NCBI Taxonomy" id="1764569"/>
    <lineage>
        <taxon>Bacteria</taxon>
        <taxon>Bacillati</taxon>
        <taxon>Cyanobacteriota</taxon>
        <taxon>Cyanophyceae</taxon>
        <taxon>Acaryochloridales</taxon>
        <taxon>Acaryochloridaceae</taxon>
        <taxon>Acaryochloris</taxon>
        <taxon>Acaryochloris thomasi</taxon>
    </lineage>
</organism>
<sequence length="121" mass="13274">MSFNSWNVIALTNGSLELTQKLLEQSGSRQYFTEVHSCDELEITKPHPRVYQLLPQIAGSVWMVAAHTWDIAGAIRAGLKMAFVTAGEGDYLSIYPQPDVLAPDLMGAVEQIIARESAISP</sequence>
<keyword evidence="1 2" id="KW-0378">Hydrolase</keyword>
<dbReference type="EMBL" id="PQWO01000024">
    <property type="protein sequence ID" value="PZD70983.1"/>
    <property type="molecule type" value="Genomic_DNA"/>
</dbReference>
<evidence type="ECO:0000313" key="2">
    <source>
        <dbReference type="EMBL" id="PZD70983.1"/>
    </source>
</evidence>
<dbReference type="EC" id="3.8.1.3" evidence="2"/>
<accession>A0A2W1J9P5</accession>
<evidence type="ECO:0000256" key="1">
    <source>
        <dbReference type="ARBA" id="ARBA00022801"/>
    </source>
</evidence>
<dbReference type="Pfam" id="PF00702">
    <property type="entry name" value="Hydrolase"/>
    <property type="match status" value="1"/>
</dbReference>
<dbReference type="SUPFAM" id="SSF56784">
    <property type="entry name" value="HAD-like"/>
    <property type="match status" value="1"/>
</dbReference>
<reference evidence="2 3" key="1">
    <citation type="journal article" date="2018" name="Sci. Rep.">
        <title>A novel species of the marine cyanobacterium Acaryochloris with a unique pigment content and lifestyle.</title>
        <authorList>
            <person name="Partensky F."/>
            <person name="Six C."/>
            <person name="Ratin M."/>
            <person name="Garczarek L."/>
            <person name="Vaulot D."/>
            <person name="Probert I."/>
            <person name="Calteau A."/>
            <person name="Gourvil P."/>
            <person name="Marie D."/>
            <person name="Grebert T."/>
            <person name="Bouchier C."/>
            <person name="Le Panse S."/>
            <person name="Gachenot M."/>
            <person name="Rodriguez F."/>
            <person name="Garrido J.L."/>
        </authorList>
    </citation>
    <scope>NUCLEOTIDE SEQUENCE [LARGE SCALE GENOMIC DNA]</scope>
    <source>
        <strain evidence="2 3">RCC1774</strain>
    </source>
</reference>
<dbReference type="Proteomes" id="UP000248857">
    <property type="component" value="Unassembled WGS sequence"/>
</dbReference>
<dbReference type="InterPro" id="IPR036412">
    <property type="entry name" value="HAD-like_sf"/>
</dbReference>
<keyword evidence="3" id="KW-1185">Reference proteome</keyword>
<dbReference type="PANTHER" id="PTHR43316:SF3">
    <property type="entry name" value="HALOACID DEHALOGENASE, TYPE II (AFU_ORTHOLOGUE AFUA_2G07750)-RELATED"/>
    <property type="match status" value="1"/>
</dbReference>
<dbReference type="Gene3D" id="3.40.50.1000">
    <property type="entry name" value="HAD superfamily/HAD-like"/>
    <property type="match status" value="1"/>
</dbReference>
<dbReference type="GO" id="GO:0018785">
    <property type="term" value="F:haloacetate dehalogenase activity"/>
    <property type="evidence" value="ECO:0007669"/>
    <property type="project" value="UniProtKB-EC"/>
</dbReference>
<dbReference type="RefSeq" id="WP_110988492.1">
    <property type="nucleotide sequence ID" value="NZ_CAWNWM010000024.1"/>
</dbReference>
<protein>
    <submittedName>
        <fullName evidence="2">Haloacetate dehalogenase H-2</fullName>
        <ecNumber evidence="2">3.8.1.3</ecNumber>
    </submittedName>
</protein>
<dbReference type="PANTHER" id="PTHR43316">
    <property type="entry name" value="HYDROLASE, HALOACID DELAHOGENASE-RELATED"/>
    <property type="match status" value="1"/>
</dbReference>
<comment type="caution">
    <text evidence="2">The sequence shown here is derived from an EMBL/GenBank/DDBJ whole genome shotgun (WGS) entry which is preliminary data.</text>
</comment>
<gene>
    <name evidence="2" type="primary">dehH2_2</name>
    <name evidence="2" type="ORF">C1752_08619</name>
</gene>
<proteinExistence type="predicted"/>
<dbReference type="InterPro" id="IPR023214">
    <property type="entry name" value="HAD_sf"/>
</dbReference>
<dbReference type="OrthoDB" id="9785638at2"/>